<evidence type="ECO:0000313" key="2">
    <source>
        <dbReference type="EMBL" id="OHA92577.1"/>
    </source>
</evidence>
<protein>
    <recommendedName>
        <fullName evidence="4">POTRA domain-containing protein</fullName>
    </recommendedName>
</protein>
<accession>A0A1G2T5K4</accession>
<name>A0A1G2T5K4_9BACT</name>
<keyword evidence="1" id="KW-0472">Membrane</keyword>
<comment type="caution">
    <text evidence="2">The sequence shown here is derived from an EMBL/GenBank/DDBJ whole genome shotgun (WGS) entry which is preliminary data.</text>
</comment>
<keyword evidence="1" id="KW-0812">Transmembrane</keyword>
<proteinExistence type="predicted"/>
<dbReference type="AlphaFoldDB" id="A0A1G2T5K4"/>
<dbReference type="Proteomes" id="UP000177746">
    <property type="component" value="Unassembled WGS sequence"/>
</dbReference>
<dbReference type="EMBL" id="MHVI01000002">
    <property type="protein sequence ID" value="OHA92577.1"/>
    <property type="molecule type" value="Genomic_DNA"/>
</dbReference>
<evidence type="ECO:0008006" key="4">
    <source>
        <dbReference type="Google" id="ProtNLM"/>
    </source>
</evidence>
<gene>
    <name evidence="2" type="ORF">A2665_02080</name>
</gene>
<sequence>MKIVSSGRVLNSREFYEKKKRKRCIQVVLLSIAFVSGVSLFVYLSRQEQFLIVEVAVLGENVVDKEEITKVTQHLLAGYYLWMVPRANAFIYPSRTIERSLLKEFPRLKSVEVDLGESQKLLITVEERVPLALYCISECFFLDEEGLIFASAPSFSSGVYFIYTIEDSLKNPVGERVVPIEEFKKLSEFIEALSVLNIYPVGLEISRNEYRLLLPTGGKILWRRDGNLALIYSNLEAFLTNDSIRAQSDFLDKISLLDLTTKNKIRWSFFKN</sequence>
<organism evidence="2 3">
    <name type="scientific">Candidatus Zambryskibacteria bacterium RIFCSPHIGHO2_01_FULL_46_30</name>
    <dbReference type="NCBI Taxonomy" id="1802739"/>
    <lineage>
        <taxon>Bacteria</taxon>
        <taxon>Candidatus Zambryskiibacteriota</taxon>
    </lineage>
</organism>
<reference evidence="2 3" key="1">
    <citation type="journal article" date="2016" name="Nat. Commun.">
        <title>Thousands of microbial genomes shed light on interconnected biogeochemical processes in an aquifer system.</title>
        <authorList>
            <person name="Anantharaman K."/>
            <person name="Brown C.T."/>
            <person name="Hug L.A."/>
            <person name="Sharon I."/>
            <person name="Castelle C.J."/>
            <person name="Probst A.J."/>
            <person name="Thomas B.C."/>
            <person name="Singh A."/>
            <person name="Wilkins M.J."/>
            <person name="Karaoz U."/>
            <person name="Brodie E.L."/>
            <person name="Williams K.H."/>
            <person name="Hubbard S.S."/>
            <person name="Banfield J.F."/>
        </authorList>
    </citation>
    <scope>NUCLEOTIDE SEQUENCE [LARGE SCALE GENOMIC DNA]</scope>
</reference>
<evidence type="ECO:0000256" key="1">
    <source>
        <dbReference type="SAM" id="Phobius"/>
    </source>
</evidence>
<evidence type="ECO:0000313" key="3">
    <source>
        <dbReference type="Proteomes" id="UP000177746"/>
    </source>
</evidence>
<feature type="transmembrane region" description="Helical" evidence="1">
    <location>
        <begin position="24"/>
        <end position="44"/>
    </location>
</feature>
<keyword evidence="1" id="KW-1133">Transmembrane helix</keyword>